<feature type="compositionally biased region" description="Low complexity" evidence="1">
    <location>
        <begin position="168"/>
        <end position="178"/>
    </location>
</feature>
<accession>A0AAD5RMH5</accession>
<organism evidence="2 3">
    <name type="scientific">Zalerion maritima</name>
    <dbReference type="NCBI Taxonomy" id="339359"/>
    <lineage>
        <taxon>Eukaryota</taxon>
        <taxon>Fungi</taxon>
        <taxon>Dikarya</taxon>
        <taxon>Ascomycota</taxon>
        <taxon>Pezizomycotina</taxon>
        <taxon>Sordariomycetes</taxon>
        <taxon>Lulworthiomycetidae</taxon>
        <taxon>Lulworthiales</taxon>
        <taxon>Lulworthiaceae</taxon>
        <taxon>Zalerion</taxon>
    </lineage>
</organism>
<keyword evidence="3" id="KW-1185">Reference proteome</keyword>
<reference evidence="2" key="1">
    <citation type="submission" date="2022-07" db="EMBL/GenBank/DDBJ databases">
        <title>Draft genome sequence of Zalerion maritima ATCC 34329, a (micro)plastics degrading marine fungus.</title>
        <authorList>
            <person name="Paco A."/>
            <person name="Goncalves M.F.M."/>
            <person name="Rocha-Santos T.A.P."/>
            <person name="Alves A."/>
        </authorList>
    </citation>
    <scope>NUCLEOTIDE SEQUENCE</scope>
    <source>
        <strain evidence="2">ATCC 34329</strain>
    </source>
</reference>
<evidence type="ECO:0000313" key="2">
    <source>
        <dbReference type="EMBL" id="KAJ2898738.1"/>
    </source>
</evidence>
<name>A0AAD5RMH5_9PEZI</name>
<feature type="region of interest" description="Disordered" evidence="1">
    <location>
        <begin position="153"/>
        <end position="233"/>
    </location>
</feature>
<dbReference type="AlphaFoldDB" id="A0AAD5RMH5"/>
<dbReference type="SUPFAM" id="SSF46689">
    <property type="entry name" value="Homeodomain-like"/>
    <property type="match status" value="1"/>
</dbReference>
<dbReference type="EMBL" id="JAKWBI020000219">
    <property type="protein sequence ID" value="KAJ2898738.1"/>
    <property type="molecule type" value="Genomic_DNA"/>
</dbReference>
<dbReference type="InterPro" id="IPR009057">
    <property type="entry name" value="Homeodomain-like_sf"/>
</dbReference>
<gene>
    <name evidence="2" type="ORF">MKZ38_003691</name>
</gene>
<feature type="region of interest" description="Disordered" evidence="1">
    <location>
        <begin position="1"/>
        <end position="54"/>
    </location>
</feature>
<evidence type="ECO:0000256" key="1">
    <source>
        <dbReference type="SAM" id="MobiDB-lite"/>
    </source>
</evidence>
<feature type="compositionally biased region" description="Basic and acidic residues" evidence="1">
    <location>
        <begin position="42"/>
        <end position="54"/>
    </location>
</feature>
<evidence type="ECO:0000313" key="3">
    <source>
        <dbReference type="Proteomes" id="UP001201980"/>
    </source>
</evidence>
<feature type="compositionally biased region" description="Polar residues" evidence="1">
    <location>
        <begin position="202"/>
        <end position="211"/>
    </location>
</feature>
<dbReference type="Proteomes" id="UP001201980">
    <property type="component" value="Unassembled WGS sequence"/>
</dbReference>
<proteinExistence type="predicted"/>
<feature type="compositionally biased region" description="Low complexity" evidence="1">
    <location>
        <begin position="23"/>
        <end position="41"/>
    </location>
</feature>
<sequence length="233" mass="25669">MTSESTQVEEAPHASSQLPEVQEAGAPDTAAAAVAAAADKPGAPEKKATHSTRDQRIQVEILMRAGHNFARIMELTGLTYNQVRYVSNAVRNGDLEPRPRTGRPRMLSEEQVKQLVEFVNASEENKNMAYKRIPEAMGWDCTHHAIRHALRRAGMGKAVRQKQEQDQKQQQQQRLQQKGGITKQNPAPKKKMPSAAKARTAPPSQVPTQTAAAYPEPPMIGSPPYDQPEAPQL</sequence>
<feature type="compositionally biased region" description="Polar residues" evidence="1">
    <location>
        <begin position="1"/>
        <end position="19"/>
    </location>
</feature>
<comment type="caution">
    <text evidence="2">The sequence shown here is derived from an EMBL/GenBank/DDBJ whole genome shotgun (WGS) entry which is preliminary data.</text>
</comment>
<protein>
    <submittedName>
        <fullName evidence="2">Uncharacterized protein</fullName>
    </submittedName>
</protein>